<dbReference type="SUPFAM" id="SSF56784">
    <property type="entry name" value="HAD-like"/>
    <property type="match status" value="1"/>
</dbReference>
<dbReference type="NCBIfam" id="TIGR01549">
    <property type="entry name" value="HAD-SF-IA-v1"/>
    <property type="match status" value="1"/>
</dbReference>
<dbReference type="EC" id="3.1.3.18" evidence="4"/>
<evidence type="ECO:0000313" key="5">
    <source>
        <dbReference type="EMBL" id="RYC32750.1"/>
    </source>
</evidence>
<reference evidence="5 6" key="1">
    <citation type="submission" date="2018-12" db="EMBL/GenBank/DDBJ databases">
        <authorList>
            <person name="Grouzdev D.S."/>
            <person name="Krutkina M.S."/>
        </authorList>
    </citation>
    <scope>NUCLEOTIDE SEQUENCE [LARGE SCALE GENOMIC DNA]</scope>
    <source>
        <strain evidence="5 6">RmlP026</strain>
    </source>
</reference>
<dbReference type="PANTHER" id="PTHR43434:SF1">
    <property type="entry name" value="PHOSPHOGLYCOLATE PHOSPHATASE"/>
    <property type="match status" value="1"/>
</dbReference>
<evidence type="ECO:0000256" key="2">
    <source>
        <dbReference type="ARBA" id="ARBA00004818"/>
    </source>
</evidence>
<accession>A0A4Q2U8D7</accession>
<dbReference type="OrthoDB" id="9797743at2"/>
<dbReference type="InterPro" id="IPR006439">
    <property type="entry name" value="HAD-SF_hydro_IA"/>
</dbReference>
<dbReference type="CDD" id="cd01427">
    <property type="entry name" value="HAD_like"/>
    <property type="match status" value="1"/>
</dbReference>
<dbReference type="InterPro" id="IPR050155">
    <property type="entry name" value="HAD-like_hydrolase_sf"/>
</dbReference>
<gene>
    <name evidence="5" type="ORF">D3273_06605</name>
</gene>
<dbReference type="NCBIfam" id="TIGR01509">
    <property type="entry name" value="HAD-SF-IA-v3"/>
    <property type="match status" value="1"/>
</dbReference>
<comment type="pathway">
    <text evidence="2">Organic acid metabolism; glycolate biosynthesis; glycolate from 2-phosphoglycolate: step 1/1.</text>
</comment>
<dbReference type="InterPro" id="IPR023198">
    <property type="entry name" value="PGP-like_dom2"/>
</dbReference>
<dbReference type="AlphaFoldDB" id="A0A4Q2U8D7"/>
<dbReference type="SFLD" id="SFLDS00003">
    <property type="entry name" value="Haloacid_Dehalogenase"/>
    <property type="match status" value="1"/>
</dbReference>
<dbReference type="Gene3D" id="3.40.50.1000">
    <property type="entry name" value="HAD superfamily/HAD-like"/>
    <property type="match status" value="1"/>
</dbReference>
<comment type="caution">
    <text evidence="5">The sequence shown here is derived from an EMBL/GenBank/DDBJ whole genome shotgun (WGS) entry which is preliminary data.</text>
</comment>
<protein>
    <recommendedName>
        <fullName evidence="4">phosphoglycolate phosphatase</fullName>
        <ecNumber evidence="4">3.1.3.18</ecNumber>
    </recommendedName>
</protein>
<keyword evidence="5" id="KW-0378">Hydrolase</keyword>
<dbReference type="RefSeq" id="WP_129224743.1">
    <property type="nucleotide sequence ID" value="NZ_QYBB01000005.1"/>
</dbReference>
<dbReference type="GO" id="GO:0008967">
    <property type="term" value="F:phosphoglycolate phosphatase activity"/>
    <property type="evidence" value="ECO:0007669"/>
    <property type="project" value="UniProtKB-EC"/>
</dbReference>
<evidence type="ECO:0000313" key="6">
    <source>
        <dbReference type="Proteomes" id="UP000290759"/>
    </source>
</evidence>
<dbReference type="PANTHER" id="PTHR43434">
    <property type="entry name" value="PHOSPHOGLYCOLATE PHOSPHATASE"/>
    <property type="match status" value="1"/>
</dbReference>
<reference evidence="5 6" key="2">
    <citation type="submission" date="2019-02" db="EMBL/GenBank/DDBJ databases">
        <title>'Lichenibacterium ramalinii' gen. nov. sp. nov., 'Lichenibacterium minor' gen. nov. sp. nov.</title>
        <authorList>
            <person name="Pankratov T."/>
        </authorList>
    </citation>
    <scope>NUCLEOTIDE SEQUENCE [LARGE SCALE GENOMIC DNA]</scope>
    <source>
        <strain evidence="5 6">RmlP026</strain>
    </source>
</reference>
<dbReference type="Gene3D" id="1.10.150.240">
    <property type="entry name" value="Putative phosphatase, domain 2"/>
    <property type="match status" value="1"/>
</dbReference>
<dbReference type="GO" id="GO:0006281">
    <property type="term" value="P:DNA repair"/>
    <property type="evidence" value="ECO:0007669"/>
    <property type="project" value="TreeGrafter"/>
</dbReference>
<dbReference type="PRINTS" id="PR00413">
    <property type="entry name" value="HADHALOGNASE"/>
</dbReference>
<dbReference type="Pfam" id="PF00702">
    <property type="entry name" value="Hydrolase"/>
    <property type="match status" value="1"/>
</dbReference>
<dbReference type="InterPro" id="IPR023214">
    <property type="entry name" value="HAD_sf"/>
</dbReference>
<keyword evidence="6" id="KW-1185">Reference proteome</keyword>
<evidence type="ECO:0000256" key="1">
    <source>
        <dbReference type="ARBA" id="ARBA00000830"/>
    </source>
</evidence>
<organism evidence="5 6">
    <name type="scientific">Lichenibacterium minor</name>
    <dbReference type="NCBI Taxonomy" id="2316528"/>
    <lineage>
        <taxon>Bacteria</taxon>
        <taxon>Pseudomonadati</taxon>
        <taxon>Pseudomonadota</taxon>
        <taxon>Alphaproteobacteria</taxon>
        <taxon>Hyphomicrobiales</taxon>
        <taxon>Lichenihabitantaceae</taxon>
        <taxon>Lichenibacterium</taxon>
    </lineage>
</organism>
<name>A0A4Q2U8D7_9HYPH</name>
<comment type="similarity">
    <text evidence="3">Belongs to the HAD-like hydrolase superfamily. CbbY/CbbZ/Gph/YieH family.</text>
</comment>
<dbReference type="InterPro" id="IPR036412">
    <property type="entry name" value="HAD-like_sf"/>
</dbReference>
<dbReference type="GO" id="GO:0005829">
    <property type="term" value="C:cytosol"/>
    <property type="evidence" value="ECO:0007669"/>
    <property type="project" value="TreeGrafter"/>
</dbReference>
<dbReference type="Proteomes" id="UP000290759">
    <property type="component" value="Unassembled WGS sequence"/>
</dbReference>
<dbReference type="EMBL" id="QYBB01000005">
    <property type="protein sequence ID" value="RYC32750.1"/>
    <property type="molecule type" value="Genomic_DNA"/>
</dbReference>
<proteinExistence type="inferred from homology"/>
<sequence length="240" mass="24816">MPKPSPRLAGLLFDKDGTLVDFDMTWGRAGRDVMLDLAHGDADAVARLAAALHYDMADRRFAASSPLIAGAPDTYVHLWAEALGRIGDPALLDEMNGAFTRATLHWLAPIGDPGAVLRALASRGLKLGLATNDAEASARRQLAALDLDSHMDFVAGYDTGHGGKPDPGMVLAFADKLGVAPGRVAMVGDSPLDLAAARAAGAVAIGVLSGPARRGELEPLADHILNDIGGLPALVDALHG</sequence>
<evidence type="ECO:0000256" key="3">
    <source>
        <dbReference type="ARBA" id="ARBA00006171"/>
    </source>
</evidence>
<comment type="catalytic activity">
    <reaction evidence="1">
        <text>2-phosphoglycolate + H2O = glycolate + phosphate</text>
        <dbReference type="Rhea" id="RHEA:14369"/>
        <dbReference type="ChEBI" id="CHEBI:15377"/>
        <dbReference type="ChEBI" id="CHEBI:29805"/>
        <dbReference type="ChEBI" id="CHEBI:43474"/>
        <dbReference type="ChEBI" id="CHEBI:58033"/>
        <dbReference type="EC" id="3.1.3.18"/>
    </reaction>
</comment>
<evidence type="ECO:0000256" key="4">
    <source>
        <dbReference type="ARBA" id="ARBA00013078"/>
    </source>
</evidence>
<dbReference type="SFLD" id="SFLDG01129">
    <property type="entry name" value="C1.5:_HAD__Beta-PGM__Phosphata"/>
    <property type="match status" value="1"/>
</dbReference>